<dbReference type="RefSeq" id="WP_204205043.1">
    <property type="nucleotide sequence ID" value="NZ_JAFELM010000043.1"/>
</dbReference>
<feature type="transmembrane region" description="Helical" evidence="1">
    <location>
        <begin position="71"/>
        <end position="92"/>
    </location>
</feature>
<evidence type="ECO:0000313" key="3">
    <source>
        <dbReference type="EMBL" id="MBM6619570.1"/>
    </source>
</evidence>
<dbReference type="GO" id="GO:0008237">
    <property type="term" value="F:metallopeptidase activity"/>
    <property type="evidence" value="ECO:0007669"/>
    <property type="project" value="UniProtKB-KW"/>
</dbReference>
<keyword evidence="3" id="KW-0482">Metalloprotease</keyword>
<feature type="transmembrane region" description="Helical" evidence="1">
    <location>
        <begin position="201"/>
        <end position="221"/>
    </location>
</feature>
<evidence type="ECO:0000313" key="4">
    <source>
        <dbReference type="Proteomes" id="UP001518925"/>
    </source>
</evidence>
<accession>A0ABS2DM41</accession>
<protein>
    <submittedName>
        <fullName evidence="3">CPBP family intramembrane metalloprotease</fullName>
    </submittedName>
</protein>
<name>A0ABS2DM41_9BACI</name>
<dbReference type="InterPro" id="IPR003675">
    <property type="entry name" value="Rce1/LyrA-like_dom"/>
</dbReference>
<feature type="transmembrane region" description="Helical" evidence="1">
    <location>
        <begin position="107"/>
        <end position="128"/>
    </location>
</feature>
<sequence length="261" mass="29968">MRRLSLAFVITYLLLSIYFYYVPMLLPMNDVIRFFHLLLFLPLAHFIAKMLNGKGLDSYGLYFFKGWFKNVWSGFLIGFIAWSILFTIYFAFGKYKGIELINEPRSILTIIIIVVGFGLGSLINDLLVRGLVFSYFRNKVPFTQLFSLSVILYALDDCWNEGLSVQNIIFSICLGLSFTYSFFKSGSIWANTGIHMGLNVVYGLFFGVSGIIGDGIFTFAISENPVIHTTWLSSILAIFMFLFVYYKQNKLFISHERKSNK</sequence>
<dbReference type="Pfam" id="PF02517">
    <property type="entry name" value="Rce1-like"/>
    <property type="match status" value="1"/>
</dbReference>
<keyword evidence="1" id="KW-0472">Membrane</keyword>
<comment type="caution">
    <text evidence="3">The sequence shown here is derived from an EMBL/GenBank/DDBJ whole genome shotgun (WGS) entry which is preliminary data.</text>
</comment>
<keyword evidence="1" id="KW-0812">Transmembrane</keyword>
<dbReference type="PANTHER" id="PTHR39430:SF1">
    <property type="entry name" value="PROTEASE"/>
    <property type="match status" value="1"/>
</dbReference>
<feature type="transmembrane region" description="Helical" evidence="1">
    <location>
        <begin position="7"/>
        <end position="26"/>
    </location>
</feature>
<dbReference type="Proteomes" id="UP001518925">
    <property type="component" value="Unassembled WGS sequence"/>
</dbReference>
<gene>
    <name evidence="3" type="ORF">JR050_18060</name>
</gene>
<feature type="transmembrane region" description="Helical" evidence="1">
    <location>
        <begin position="168"/>
        <end position="189"/>
    </location>
</feature>
<evidence type="ECO:0000259" key="2">
    <source>
        <dbReference type="Pfam" id="PF02517"/>
    </source>
</evidence>
<dbReference type="EMBL" id="JAFELM010000043">
    <property type="protein sequence ID" value="MBM6619570.1"/>
    <property type="molecule type" value="Genomic_DNA"/>
</dbReference>
<feature type="domain" description="CAAX prenyl protease 2/Lysostaphin resistance protein A-like" evidence="2">
    <location>
        <begin position="109"/>
        <end position="201"/>
    </location>
</feature>
<proteinExistence type="predicted"/>
<keyword evidence="1" id="KW-1133">Transmembrane helix</keyword>
<reference evidence="3 4" key="1">
    <citation type="submission" date="2021-02" db="EMBL/GenBank/DDBJ databases">
        <title>Bacillus sp. RD4P76, an endophyte from a halophyte.</title>
        <authorList>
            <person name="Sun J.-Q."/>
        </authorList>
    </citation>
    <scope>NUCLEOTIDE SEQUENCE [LARGE SCALE GENOMIC DNA]</scope>
    <source>
        <strain evidence="3 4">RD4P76</strain>
    </source>
</reference>
<dbReference type="PANTHER" id="PTHR39430">
    <property type="entry name" value="MEMBRANE-ASSOCIATED PROTEASE-RELATED"/>
    <property type="match status" value="1"/>
</dbReference>
<keyword evidence="4" id="KW-1185">Reference proteome</keyword>
<keyword evidence="3" id="KW-0378">Hydrolase</keyword>
<keyword evidence="3" id="KW-0645">Protease</keyword>
<organism evidence="3 4">
    <name type="scientific">Bacillus suaedaesalsae</name>
    <dbReference type="NCBI Taxonomy" id="2810349"/>
    <lineage>
        <taxon>Bacteria</taxon>
        <taxon>Bacillati</taxon>
        <taxon>Bacillota</taxon>
        <taxon>Bacilli</taxon>
        <taxon>Bacillales</taxon>
        <taxon>Bacillaceae</taxon>
        <taxon>Bacillus</taxon>
    </lineage>
</organism>
<evidence type="ECO:0000256" key="1">
    <source>
        <dbReference type="SAM" id="Phobius"/>
    </source>
</evidence>
<feature type="transmembrane region" description="Helical" evidence="1">
    <location>
        <begin position="227"/>
        <end position="246"/>
    </location>
</feature>
<feature type="transmembrane region" description="Helical" evidence="1">
    <location>
        <begin position="32"/>
        <end position="51"/>
    </location>
</feature>